<evidence type="ECO:0000313" key="2">
    <source>
        <dbReference type="EMBL" id="GAX80540.1"/>
    </source>
</evidence>
<protein>
    <submittedName>
        <fullName evidence="2">Uncharacterized protein</fullName>
    </submittedName>
</protein>
<dbReference type="GO" id="GO:0035770">
    <property type="term" value="C:ribonucleoprotein granule"/>
    <property type="evidence" value="ECO:0007669"/>
    <property type="project" value="TreeGrafter"/>
</dbReference>
<reference evidence="2 3" key="1">
    <citation type="submission" date="2017-08" db="EMBL/GenBank/DDBJ databases">
        <title>Acidophilic green algal genome provides insights into adaptation to an acidic environment.</title>
        <authorList>
            <person name="Hirooka S."/>
            <person name="Hirose Y."/>
            <person name="Kanesaki Y."/>
            <person name="Higuchi S."/>
            <person name="Fujiwara T."/>
            <person name="Onuma R."/>
            <person name="Era A."/>
            <person name="Ohbayashi R."/>
            <person name="Uzuka A."/>
            <person name="Nozaki H."/>
            <person name="Yoshikawa H."/>
            <person name="Miyagishima S.Y."/>
        </authorList>
    </citation>
    <scope>NUCLEOTIDE SEQUENCE [LARGE SCALE GENOMIC DNA]</scope>
    <source>
        <strain evidence="2 3">NIES-2499</strain>
    </source>
</reference>
<dbReference type="GO" id="GO:0003723">
    <property type="term" value="F:RNA binding"/>
    <property type="evidence" value="ECO:0007669"/>
    <property type="project" value="TreeGrafter"/>
</dbReference>
<dbReference type="GO" id="GO:1901259">
    <property type="term" value="P:chloroplast rRNA processing"/>
    <property type="evidence" value="ECO:0007669"/>
    <property type="project" value="TreeGrafter"/>
</dbReference>
<dbReference type="GO" id="GO:0009507">
    <property type="term" value="C:chloroplast"/>
    <property type="evidence" value="ECO:0007669"/>
    <property type="project" value="GOC"/>
</dbReference>
<dbReference type="PANTHER" id="PTHR21228:SF40">
    <property type="entry name" value="LD45607P"/>
    <property type="match status" value="1"/>
</dbReference>
<dbReference type="Proteomes" id="UP000232323">
    <property type="component" value="Unassembled WGS sequence"/>
</dbReference>
<feature type="compositionally biased region" description="Polar residues" evidence="1">
    <location>
        <begin position="1084"/>
        <end position="1111"/>
    </location>
</feature>
<sequence>MNCPFRFSDRIKLNVKSFRLHGHAPSALLPRLCAKRTGLSLNELRFLEHEDDDSPDNLDEELSVVEKVQAPTQTLRAPPRQFVHRASASSNSAAQDFQTQKDTEFSAGWRNQVFPTVQNWSNGASHAEDRDGSFFNPSKMPEVEIPAKAFMNASSSKRPQSLQSLPRTLQSGSHLRDPLVAKIKDCSNWFQLRALILTCSRGSLNTSHVISALCHLAAIARYNKEGQQEQKEFFAFLDLVILPIAQRLFVEMSSRELCSCCHAVAAVGHVPVSTWISDLLDAAAPQLGSFTPRELATLTWALGALVRKSKQLPSSIVTDDTQERQQRIYSSLYASTSGNSASRESRGSVFNSSGRVLRATNITRCHVSLPPSWCSDRVALMSLLLSASMKCMNNFNGQDLSTMAVGLERLGHQPNKTWCKVYLGRVAAVTKDLNSQALSNILHSLDQLGVQPEMTWLTALAADTSMSMQSCSGHALASLAGSMTRLWSSSRIGMEGLEGTTAAIGQPPIPSSKDLTYLRTWAIALLTEAHRRLEDPFHPLPGRRSAMGKSEKLLTEDLVSLALSAPGLIKLILPSGRDCNKGCDLIMDWLPALYTVFQFHMPSMTPRQLASCVVAAVRIQDALKDLDLGQKDFKSALHLSSTTAPELIEDTSWVMSSNRNGSSAPQLGDRLINMPWLRTWLLCTSKAAPHFNAADTAQSLWALASLRCKCRKKPVLSSSSAAKNAIAKHSQHDQLASKKQIQALEGRDLLSTATALTLSVPWLESFLNYTKHCLAGMRSGELCMSVWAVSQLGYEPSWQWSLAWFDASKTLMVGASSFCVVTPHQPSDLDFSSPSEPSVQMWQNERKRRHDGMPPSQSSRLHHISSEDLGVMMLGLGHLRQRPVMAWTSNFIQLLLRSSSDQLQGRALSHTLWGMYRMKLTLGSAVLLHILQIVSEKASSMSRDEAILSAWSVTRLWMNSRHAGKRALSTAVEVVKRRRRRPRVLKPVSQENRVRIQNNLRKQDQDEDDHLAALRISKRARSPLFQKRAIASEAVSCDAHVSQAVMTPCAPPLLLHTLPIPPPDLKLRGPPLDHSPLLTSAPQQVMNESEGPQQGITDSSGVSTARPQYQRESSRNLHIRSSYRLCIEALLQSANNSHVHSLQSIHCDGSHTSFKLSSFEVSIEKKGSPTLNSVACPSARATAMLASTLALLTRRPQSLSLATLHSNYVISLLLIYVKVLSDLSSASADLRMNKRGEREGQGSNHCWDAATFLSSLAALRRLRSLAGKRPSGSRWRSLKHDWVEHCDSAWCSSVCSVAVKFIPHMNSLQICSLMDSLSVLCKMSITAEEIPQLRDQQQQGELLNVLLSTAANVAVARVADLQRFRLNAIDSLKKNGILKKRVAGVTPAVSPVLVAKLAVAVIVRLEIKLSTANLKWLKLQLSTGLKFLPYRSRQCAQAALSSQQIVEVN</sequence>
<dbReference type="EMBL" id="BEGY01000053">
    <property type="protein sequence ID" value="GAX80540.1"/>
    <property type="molecule type" value="Genomic_DNA"/>
</dbReference>
<dbReference type="PANTHER" id="PTHR21228">
    <property type="entry name" value="FAST LEU-RICH DOMAIN-CONTAINING"/>
    <property type="match status" value="1"/>
</dbReference>
<dbReference type="GO" id="GO:0005759">
    <property type="term" value="C:mitochondrial matrix"/>
    <property type="evidence" value="ECO:0007669"/>
    <property type="project" value="TreeGrafter"/>
</dbReference>
<feature type="region of interest" description="Disordered" evidence="1">
    <location>
        <begin position="1084"/>
        <end position="1115"/>
    </location>
</feature>
<gene>
    <name evidence="2" type="ORF">CEUSTIGMA_g7978.t1</name>
</gene>
<evidence type="ECO:0000313" key="3">
    <source>
        <dbReference type="Proteomes" id="UP000232323"/>
    </source>
</evidence>
<comment type="caution">
    <text evidence="2">The sequence shown here is derived from an EMBL/GenBank/DDBJ whole genome shotgun (WGS) entry which is preliminary data.</text>
</comment>
<evidence type="ECO:0000256" key="1">
    <source>
        <dbReference type="SAM" id="MobiDB-lite"/>
    </source>
</evidence>
<dbReference type="GO" id="GO:0000963">
    <property type="term" value="P:mitochondrial RNA processing"/>
    <property type="evidence" value="ECO:0007669"/>
    <property type="project" value="TreeGrafter"/>
</dbReference>
<keyword evidence="3" id="KW-1185">Reference proteome</keyword>
<organism evidence="2 3">
    <name type="scientific">Chlamydomonas eustigma</name>
    <dbReference type="NCBI Taxonomy" id="1157962"/>
    <lineage>
        <taxon>Eukaryota</taxon>
        <taxon>Viridiplantae</taxon>
        <taxon>Chlorophyta</taxon>
        <taxon>core chlorophytes</taxon>
        <taxon>Chlorophyceae</taxon>
        <taxon>CS clade</taxon>
        <taxon>Chlamydomonadales</taxon>
        <taxon>Chlamydomonadaceae</taxon>
        <taxon>Chlamydomonas</taxon>
    </lineage>
</organism>
<proteinExistence type="predicted"/>
<dbReference type="GO" id="GO:0044528">
    <property type="term" value="P:regulation of mitochondrial mRNA stability"/>
    <property type="evidence" value="ECO:0007669"/>
    <property type="project" value="TreeGrafter"/>
</dbReference>
<accession>A0A250XCQ9</accession>
<dbReference type="InterPro" id="IPR050870">
    <property type="entry name" value="FAST_kinase"/>
</dbReference>
<name>A0A250XCQ9_9CHLO</name>